<protein>
    <submittedName>
        <fullName evidence="1">Unannotated protein</fullName>
    </submittedName>
</protein>
<gene>
    <name evidence="1" type="ORF">UFOPK2648_01062</name>
</gene>
<proteinExistence type="predicted"/>
<organism evidence="1">
    <name type="scientific">freshwater metagenome</name>
    <dbReference type="NCBI Taxonomy" id="449393"/>
    <lineage>
        <taxon>unclassified sequences</taxon>
        <taxon>metagenomes</taxon>
        <taxon>ecological metagenomes</taxon>
    </lineage>
</organism>
<evidence type="ECO:0000313" key="1">
    <source>
        <dbReference type="EMBL" id="CAB4714071.1"/>
    </source>
</evidence>
<sequence>MSFAGLVAVTRQVAAPEAFRFDPVIEQLVPVAVNVGAIAPEPPVTESDMGVPAIPVSAVFEITSGFCDCRGERHEATNADTSSRPPVAVRPDSEVVAAAEDSNAERICFGVIVGFTEAQSAMAPVTCGVAIEVPL</sequence>
<reference evidence="1" key="1">
    <citation type="submission" date="2020-05" db="EMBL/GenBank/DDBJ databases">
        <authorList>
            <person name="Chiriac C."/>
            <person name="Salcher M."/>
            <person name="Ghai R."/>
            <person name="Kavagutti S V."/>
        </authorList>
    </citation>
    <scope>NUCLEOTIDE SEQUENCE</scope>
</reference>
<dbReference type="AlphaFoldDB" id="A0A6J6QQJ9"/>
<name>A0A6J6QQJ9_9ZZZZ</name>
<dbReference type="EMBL" id="CAEZYC010000067">
    <property type="protein sequence ID" value="CAB4714071.1"/>
    <property type="molecule type" value="Genomic_DNA"/>
</dbReference>
<accession>A0A6J6QQJ9</accession>